<dbReference type="InterPro" id="IPR011989">
    <property type="entry name" value="ARM-like"/>
</dbReference>
<dbReference type="PANTHER" id="PTHR12363">
    <property type="entry name" value="TRANSPORTIN 3 AND IMPORTIN 13"/>
    <property type="match status" value="1"/>
</dbReference>
<accession>D8RXF7</accession>
<organism evidence="2">
    <name type="scientific">Selaginella moellendorffii</name>
    <name type="common">Spikemoss</name>
    <dbReference type="NCBI Taxonomy" id="88036"/>
    <lineage>
        <taxon>Eukaryota</taxon>
        <taxon>Viridiplantae</taxon>
        <taxon>Streptophyta</taxon>
        <taxon>Embryophyta</taxon>
        <taxon>Tracheophyta</taxon>
        <taxon>Lycopodiopsida</taxon>
        <taxon>Selaginellales</taxon>
        <taxon>Selaginellaceae</taxon>
        <taxon>Selaginella</taxon>
    </lineage>
</organism>
<proteinExistence type="predicted"/>
<dbReference type="Gramene" id="EFJ23430">
    <property type="protein sequence ID" value="EFJ23430"/>
    <property type="gene ID" value="SELMODRAFT_415850"/>
</dbReference>
<dbReference type="Proteomes" id="UP000001514">
    <property type="component" value="Unassembled WGS sequence"/>
</dbReference>
<dbReference type="KEGG" id="smo:SELMODRAFT_415850"/>
<reference evidence="1 2" key="1">
    <citation type="journal article" date="2011" name="Science">
        <title>The Selaginella genome identifies genetic changes associated with the evolution of vascular plants.</title>
        <authorList>
            <person name="Banks J.A."/>
            <person name="Nishiyama T."/>
            <person name="Hasebe M."/>
            <person name="Bowman J.L."/>
            <person name="Gribskov M."/>
            <person name="dePamphilis C."/>
            <person name="Albert V.A."/>
            <person name="Aono N."/>
            <person name="Aoyama T."/>
            <person name="Ambrose B.A."/>
            <person name="Ashton N.W."/>
            <person name="Axtell M.J."/>
            <person name="Barker E."/>
            <person name="Barker M.S."/>
            <person name="Bennetzen J.L."/>
            <person name="Bonawitz N.D."/>
            <person name="Chapple C."/>
            <person name="Cheng C."/>
            <person name="Correa L.G."/>
            <person name="Dacre M."/>
            <person name="DeBarry J."/>
            <person name="Dreyer I."/>
            <person name="Elias M."/>
            <person name="Engstrom E.M."/>
            <person name="Estelle M."/>
            <person name="Feng L."/>
            <person name="Finet C."/>
            <person name="Floyd S.K."/>
            <person name="Frommer W.B."/>
            <person name="Fujita T."/>
            <person name="Gramzow L."/>
            <person name="Gutensohn M."/>
            <person name="Harholt J."/>
            <person name="Hattori M."/>
            <person name="Heyl A."/>
            <person name="Hirai T."/>
            <person name="Hiwatashi Y."/>
            <person name="Ishikawa M."/>
            <person name="Iwata M."/>
            <person name="Karol K.G."/>
            <person name="Koehler B."/>
            <person name="Kolukisaoglu U."/>
            <person name="Kubo M."/>
            <person name="Kurata T."/>
            <person name="Lalonde S."/>
            <person name="Li K."/>
            <person name="Li Y."/>
            <person name="Litt A."/>
            <person name="Lyons E."/>
            <person name="Manning G."/>
            <person name="Maruyama T."/>
            <person name="Michael T.P."/>
            <person name="Mikami K."/>
            <person name="Miyazaki S."/>
            <person name="Morinaga S."/>
            <person name="Murata T."/>
            <person name="Mueller-Roeber B."/>
            <person name="Nelson D.R."/>
            <person name="Obara M."/>
            <person name="Oguri Y."/>
            <person name="Olmstead R.G."/>
            <person name="Onodera N."/>
            <person name="Petersen B.L."/>
            <person name="Pils B."/>
            <person name="Prigge M."/>
            <person name="Rensing S.A."/>
            <person name="Riano-Pachon D.M."/>
            <person name="Roberts A.W."/>
            <person name="Sato Y."/>
            <person name="Scheller H.V."/>
            <person name="Schulz B."/>
            <person name="Schulz C."/>
            <person name="Shakirov E.V."/>
            <person name="Shibagaki N."/>
            <person name="Shinohara N."/>
            <person name="Shippen D.E."/>
            <person name="Soerensen I."/>
            <person name="Sotooka R."/>
            <person name="Sugimoto N."/>
            <person name="Sugita M."/>
            <person name="Sumikawa N."/>
            <person name="Tanurdzic M."/>
            <person name="Theissen G."/>
            <person name="Ulvskov P."/>
            <person name="Wakazuki S."/>
            <person name="Weng J.K."/>
            <person name="Willats W.W."/>
            <person name="Wipf D."/>
            <person name="Wolf P.G."/>
            <person name="Yang L."/>
            <person name="Zimmer A.D."/>
            <person name="Zhu Q."/>
            <person name="Mitros T."/>
            <person name="Hellsten U."/>
            <person name="Loque D."/>
            <person name="Otillar R."/>
            <person name="Salamov A."/>
            <person name="Schmutz J."/>
            <person name="Shapiro H."/>
            <person name="Lindquist E."/>
            <person name="Lucas S."/>
            <person name="Rokhsar D."/>
            <person name="Grigoriev I.V."/>
        </authorList>
    </citation>
    <scope>NUCLEOTIDE SEQUENCE [LARGE SCALE GENOMIC DNA]</scope>
</reference>
<evidence type="ECO:0000313" key="2">
    <source>
        <dbReference type="Proteomes" id="UP000001514"/>
    </source>
</evidence>
<dbReference type="eggNOG" id="ENOG502RVB2">
    <property type="taxonomic scope" value="Eukaryota"/>
</dbReference>
<sequence length="913" mass="98738">MLEAAIAAALDARDAQQQQEANQWVSAFVSRPQMWTVALYLAFPPDGSALGRSAEVKFFVLNLLLSKLRSDWVQLDEIDAHEIFDLLLWQLPKNVGDRIVASRVCVVLSAAAAVAGGEACSQLVADVIEKTDMTNEVAVSLALELLIALAEETLHRSRALAWEVMQCIQLSYPRVLGFLQNVTSVPLLEKTLTCFERWLQGGGTLSETYSDYPKIFNVLLASLGSDNESCVIASSAALSELISAVDCLPGRDAAVRAVISALLSYKRYFNSSSQRRSHALCCVLAALGASEPALICKGGPEDLLLIDWMIDATGGGGGLGIDGAAMVAVAWPRFATISSALAKVAKHPSDDFDIDDDDFCGFRYGIAEEAIASCFKVLRCDLIVYISDNLLQASCWQHAEFYLYAVSCLREQITSAVDTQKAAVELLRSLFSGAFGGHNLLESVSARWPSGKLVNTAARLLKSFSEWIAADPVALEKAVNYSITALAVPDAKASGAESLRELCRASASQLAAVRALSPLMGACETAITTSLGGLQSKESVMLIEGLAAVAAALPVHESEATIQGLTASAVATIKQCSVMQVTDAYGKPLESALRTIKAVVDFGRKSDAHPAVPVLREIWSSLDVLATNWATSIDVARSLCDLWGALATRMGVMMEDVLPRVLGLVTGMFKQHLVPSCIQCLCSIVVLVSSSKTMHDELHFCLSNCLQEVSDVVEFLELVVLSQQESRQRKDNAFESLGAICSLGSSCLRDIPLVFVPSKSLAKFFGCAIGVLQRGDSEPAVYAAKFITSTIFLGGLSETESWRISQDLKPYVNEIVVPSIPRLVETVVRYVAYGQLTVIFRDALADILYSLALEHPASTEPVLRAFVTSSELPARHGVMDEASKRQFVAAVMRTRLRRAFQGRENYRAKEYQE</sequence>
<dbReference type="GO" id="GO:0005737">
    <property type="term" value="C:cytoplasm"/>
    <property type="evidence" value="ECO:0000318"/>
    <property type="project" value="GO_Central"/>
</dbReference>
<dbReference type="STRING" id="88036.D8RXF7"/>
<dbReference type="AlphaFoldDB" id="D8RXF7"/>
<keyword evidence="2" id="KW-1185">Reference proteome</keyword>
<dbReference type="HOGENOM" id="CLU_298166_0_0_1"/>
<gene>
    <name evidence="1" type="ORF">SELMODRAFT_415850</name>
</gene>
<dbReference type="GO" id="GO:0006606">
    <property type="term" value="P:protein import into nucleus"/>
    <property type="evidence" value="ECO:0000318"/>
    <property type="project" value="GO_Central"/>
</dbReference>
<dbReference type="SUPFAM" id="SSF48371">
    <property type="entry name" value="ARM repeat"/>
    <property type="match status" value="1"/>
</dbReference>
<dbReference type="InterPro" id="IPR016024">
    <property type="entry name" value="ARM-type_fold"/>
</dbReference>
<name>D8RXF7_SELML</name>
<dbReference type="EMBL" id="GL377593">
    <property type="protein sequence ID" value="EFJ23430.1"/>
    <property type="molecule type" value="Genomic_DNA"/>
</dbReference>
<dbReference type="InterPro" id="IPR051345">
    <property type="entry name" value="Importin_beta-like_NTR"/>
</dbReference>
<dbReference type="Gene3D" id="1.25.10.10">
    <property type="entry name" value="Leucine-rich Repeat Variant"/>
    <property type="match status" value="1"/>
</dbReference>
<dbReference type="PANTHER" id="PTHR12363:SF54">
    <property type="entry name" value="NUCLEAR TRANSPORT RECEPTOR"/>
    <property type="match status" value="1"/>
</dbReference>
<evidence type="ECO:0008006" key="3">
    <source>
        <dbReference type="Google" id="ProtNLM"/>
    </source>
</evidence>
<dbReference type="InParanoid" id="D8RXF7"/>
<evidence type="ECO:0000313" key="1">
    <source>
        <dbReference type="EMBL" id="EFJ23430.1"/>
    </source>
</evidence>
<protein>
    <recommendedName>
        <fullName evidence="3">Exportin-1/Importin-beta-like domain-containing protein</fullName>
    </recommendedName>
</protein>